<dbReference type="SUPFAM" id="SSF55729">
    <property type="entry name" value="Acyl-CoA N-acyltransferases (Nat)"/>
    <property type="match status" value="1"/>
</dbReference>
<keyword evidence="3" id="KW-1185">Reference proteome</keyword>
<reference evidence="2 3" key="1">
    <citation type="submission" date="2016-07" db="EMBL/GenBank/DDBJ databases">
        <title>Pervasive Adenine N6-methylation of Active Genes in Fungi.</title>
        <authorList>
            <consortium name="DOE Joint Genome Institute"/>
            <person name="Mondo S.J."/>
            <person name="Dannebaum R.O."/>
            <person name="Kuo R.C."/>
            <person name="Labutti K."/>
            <person name="Haridas S."/>
            <person name="Kuo A."/>
            <person name="Salamov A."/>
            <person name="Ahrendt S.R."/>
            <person name="Lipzen A."/>
            <person name="Sullivan W."/>
            <person name="Andreopoulos W.B."/>
            <person name="Clum A."/>
            <person name="Lindquist E."/>
            <person name="Daum C."/>
            <person name="Ramamoorthy G.K."/>
            <person name="Gryganskyi A."/>
            <person name="Culley D."/>
            <person name="Magnuson J.K."/>
            <person name="James T.Y."/>
            <person name="O'Malley M.A."/>
            <person name="Stajich J.E."/>
            <person name="Spatafora J.W."/>
            <person name="Visel A."/>
            <person name="Grigoriev I.V."/>
        </authorList>
    </citation>
    <scope>NUCLEOTIDE SEQUENCE [LARGE SCALE GENOMIC DNA]</scope>
    <source>
        <strain evidence="2 3">CBS 115471</strain>
    </source>
</reference>
<comment type="caution">
    <text evidence="2">The sequence shown here is derived from an EMBL/GenBank/DDBJ whole genome shotgun (WGS) entry which is preliminary data.</text>
</comment>
<evidence type="ECO:0000313" key="2">
    <source>
        <dbReference type="EMBL" id="ORY00360.1"/>
    </source>
</evidence>
<dbReference type="STRING" id="1231657.A0A1Y1YQR1"/>
<dbReference type="OrthoDB" id="4738875at2759"/>
<gene>
    <name evidence="2" type="ORF">BCR34DRAFT_112754</name>
</gene>
<dbReference type="EMBL" id="MCFA01000184">
    <property type="protein sequence ID" value="ORY00360.1"/>
    <property type="molecule type" value="Genomic_DNA"/>
</dbReference>
<feature type="region of interest" description="Disordered" evidence="1">
    <location>
        <begin position="125"/>
        <end position="147"/>
    </location>
</feature>
<sequence>MPQYPPLEPFNTLRLATLNDLPRVALVAAAGFYHSPTFQFQRPYYAEFPHDTVAAYWNEYRKAILDPATVVLVSEDMWDPNESQAVYEALRRIAAFNHRPSPTCKVIVGICSINLKPGSWRIGQFQTGNHVHSPPPAPAPETQNRDQNPRTLELYGEATGPAKAKYLAGCMRLSTLAVHPAYWRRGHATRLVSWCTRLADTDDISVGISATPMGAIVATKAGFEEQETIRIKGSTAQDRISPPVGDVELWVAIRRPSRSPSDTSSMSSESPTRESL</sequence>
<feature type="region of interest" description="Disordered" evidence="1">
    <location>
        <begin position="252"/>
        <end position="276"/>
    </location>
</feature>
<evidence type="ECO:0000313" key="3">
    <source>
        <dbReference type="Proteomes" id="UP000193144"/>
    </source>
</evidence>
<dbReference type="Gene3D" id="3.40.630.30">
    <property type="match status" value="1"/>
</dbReference>
<proteinExistence type="predicted"/>
<dbReference type="AlphaFoldDB" id="A0A1Y1YQR1"/>
<dbReference type="PANTHER" id="PTHR42791:SF2">
    <property type="entry name" value="N-ACETYLTRANSFERASE DOMAIN-CONTAINING PROTEIN"/>
    <property type="match status" value="1"/>
</dbReference>
<evidence type="ECO:0008006" key="4">
    <source>
        <dbReference type="Google" id="ProtNLM"/>
    </source>
</evidence>
<evidence type="ECO:0000256" key="1">
    <source>
        <dbReference type="SAM" id="MobiDB-lite"/>
    </source>
</evidence>
<dbReference type="PANTHER" id="PTHR42791">
    <property type="entry name" value="GNAT FAMILY ACETYLTRANSFERASE"/>
    <property type="match status" value="1"/>
</dbReference>
<accession>A0A1Y1YQR1</accession>
<dbReference type="Proteomes" id="UP000193144">
    <property type="component" value="Unassembled WGS sequence"/>
</dbReference>
<dbReference type="InterPro" id="IPR016181">
    <property type="entry name" value="Acyl_CoA_acyltransferase"/>
</dbReference>
<dbReference type="CDD" id="cd04301">
    <property type="entry name" value="NAT_SF"/>
    <property type="match status" value="1"/>
</dbReference>
<dbReference type="InterPro" id="IPR052523">
    <property type="entry name" value="Trichothecene_AcTrans"/>
</dbReference>
<name>A0A1Y1YQR1_9PLEO</name>
<feature type="compositionally biased region" description="Low complexity" evidence="1">
    <location>
        <begin position="258"/>
        <end position="270"/>
    </location>
</feature>
<organism evidence="2 3">
    <name type="scientific">Clohesyomyces aquaticus</name>
    <dbReference type="NCBI Taxonomy" id="1231657"/>
    <lineage>
        <taxon>Eukaryota</taxon>
        <taxon>Fungi</taxon>
        <taxon>Dikarya</taxon>
        <taxon>Ascomycota</taxon>
        <taxon>Pezizomycotina</taxon>
        <taxon>Dothideomycetes</taxon>
        <taxon>Pleosporomycetidae</taxon>
        <taxon>Pleosporales</taxon>
        <taxon>Lindgomycetaceae</taxon>
        <taxon>Clohesyomyces</taxon>
    </lineage>
</organism>
<protein>
    <recommendedName>
        <fullName evidence="4">N-acetyltransferase domain-containing protein</fullName>
    </recommendedName>
</protein>